<dbReference type="InterPro" id="IPR037185">
    <property type="entry name" value="EmrE-like"/>
</dbReference>
<evidence type="ECO:0000259" key="3">
    <source>
        <dbReference type="Pfam" id="PF00892"/>
    </source>
</evidence>
<accession>A0A3L7J242</accession>
<keyword evidence="2" id="KW-0472">Membrane</keyword>
<dbReference type="SUPFAM" id="SSF103481">
    <property type="entry name" value="Multidrug resistance efflux transporter EmrE"/>
    <property type="match status" value="1"/>
</dbReference>
<comment type="caution">
    <text evidence="4">The sequence shown here is derived from an EMBL/GenBank/DDBJ whole genome shotgun (WGS) entry which is preliminary data.</text>
</comment>
<comment type="similarity">
    <text evidence="1">Belongs to the EamA transporter family.</text>
</comment>
<evidence type="ECO:0000256" key="2">
    <source>
        <dbReference type="SAM" id="Phobius"/>
    </source>
</evidence>
<keyword evidence="2" id="KW-1133">Transmembrane helix</keyword>
<feature type="transmembrane region" description="Helical" evidence="2">
    <location>
        <begin position="218"/>
        <end position="239"/>
    </location>
</feature>
<keyword evidence="5" id="KW-1185">Reference proteome</keyword>
<dbReference type="RefSeq" id="WP_121659593.1">
    <property type="nucleotide sequence ID" value="NZ_BMEK01000002.1"/>
</dbReference>
<sequence length="291" mass="29486">MLTAIIGLTGALVYGAADFLGGLASKRISPVRVTALSAVSGLVALLLVLALGFGEWSAEAVFWGALSGVSGALAISLLYACLAIGPMSILSPLTAVVSAIVPMTWGLATGDKLALVGYLALGLALIAVVLVGFVPEKGAVRPSSRGILMALGSGTMIGTFLILIDQTPEDSGVVPLILNRAVSAAIMFTVVLVLWMLARRAAPGITLGRPSTGWRPGLTLALACGVIDATANLLLLIGLRIGDLAVMSVLTAMYPAGTILLAALVLKERIAPVQWVGLALALVAAGMLALA</sequence>
<gene>
    <name evidence="4" type="ORF">D9V28_10300</name>
</gene>
<feature type="transmembrane region" description="Helical" evidence="2">
    <location>
        <begin position="6"/>
        <end position="23"/>
    </location>
</feature>
<dbReference type="Proteomes" id="UP000282460">
    <property type="component" value="Unassembled WGS sequence"/>
</dbReference>
<name>A0A3L7J242_9MICO</name>
<feature type="transmembrane region" description="Helical" evidence="2">
    <location>
        <begin position="273"/>
        <end position="290"/>
    </location>
</feature>
<dbReference type="GO" id="GO:0016020">
    <property type="term" value="C:membrane"/>
    <property type="evidence" value="ECO:0007669"/>
    <property type="project" value="InterPro"/>
</dbReference>
<feature type="transmembrane region" description="Helical" evidence="2">
    <location>
        <begin position="176"/>
        <end position="197"/>
    </location>
</feature>
<feature type="transmembrane region" description="Helical" evidence="2">
    <location>
        <begin position="60"/>
        <end position="82"/>
    </location>
</feature>
<dbReference type="AlphaFoldDB" id="A0A3L7J242"/>
<feature type="transmembrane region" description="Helical" evidence="2">
    <location>
        <begin position="35"/>
        <end position="54"/>
    </location>
</feature>
<proteinExistence type="inferred from homology"/>
<protein>
    <submittedName>
        <fullName evidence="4">EamA/RhaT family transporter</fullName>
    </submittedName>
</protein>
<dbReference type="OrthoDB" id="68076at2"/>
<reference evidence="4 5" key="1">
    <citation type="submission" date="2018-10" db="EMBL/GenBank/DDBJ databases">
        <authorList>
            <person name="Li J."/>
        </authorList>
    </citation>
    <scope>NUCLEOTIDE SEQUENCE [LARGE SCALE GENOMIC DNA]</scope>
    <source>
        <strain evidence="4 5">ZD1-4</strain>
    </source>
</reference>
<evidence type="ECO:0000313" key="5">
    <source>
        <dbReference type="Proteomes" id="UP000282460"/>
    </source>
</evidence>
<dbReference type="EMBL" id="RCWJ01000002">
    <property type="protein sequence ID" value="RLQ84550.1"/>
    <property type="molecule type" value="Genomic_DNA"/>
</dbReference>
<keyword evidence="2" id="KW-0812">Transmembrane</keyword>
<dbReference type="InterPro" id="IPR000620">
    <property type="entry name" value="EamA_dom"/>
</dbReference>
<evidence type="ECO:0000256" key="1">
    <source>
        <dbReference type="ARBA" id="ARBA00007362"/>
    </source>
</evidence>
<feature type="transmembrane region" description="Helical" evidence="2">
    <location>
        <begin position="245"/>
        <end position="266"/>
    </location>
</feature>
<feature type="domain" description="EamA" evidence="3">
    <location>
        <begin position="145"/>
        <end position="288"/>
    </location>
</feature>
<organism evidence="4 5">
    <name type="scientific">Mycetocola zhadangensis</name>
    <dbReference type="NCBI Taxonomy" id="1164595"/>
    <lineage>
        <taxon>Bacteria</taxon>
        <taxon>Bacillati</taxon>
        <taxon>Actinomycetota</taxon>
        <taxon>Actinomycetes</taxon>
        <taxon>Micrococcales</taxon>
        <taxon>Microbacteriaceae</taxon>
        <taxon>Mycetocola</taxon>
    </lineage>
</organism>
<evidence type="ECO:0000313" key="4">
    <source>
        <dbReference type="EMBL" id="RLQ84550.1"/>
    </source>
</evidence>
<feature type="transmembrane region" description="Helical" evidence="2">
    <location>
        <begin position="146"/>
        <end position="164"/>
    </location>
</feature>
<feature type="transmembrane region" description="Helical" evidence="2">
    <location>
        <begin position="114"/>
        <end position="134"/>
    </location>
</feature>
<dbReference type="Pfam" id="PF00892">
    <property type="entry name" value="EamA"/>
    <property type="match status" value="1"/>
</dbReference>
<feature type="transmembrane region" description="Helical" evidence="2">
    <location>
        <begin position="89"/>
        <end position="108"/>
    </location>
</feature>